<keyword evidence="3" id="KW-1185">Reference proteome</keyword>
<dbReference type="EMBL" id="CAJNAS010000002">
    <property type="protein sequence ID" value="CAE6865703.1"/>
    <property type="molecule type" value="Genomic_DNA"/>
</dbReference>
<accession>A0A9N8QU44</accession>
<dbReference type="AlphaFoldDB" id="A0A9N8QU44"/>
<name>A0A9N8QU44_9BURK</name>
<dbReference type="InterPro" id="IPR029061">
    <property type="entry name" value="THDP-binding"/>
</dbReference>
<sequence length="206" mass="22074">MLDAALARGIRGVSREDNYSEEIAMNLAVPTPNPPGGASASGILTALRAAGVTHAVTVPDFVQFALHEKIFAADSGIAQVFACSEDQALTTATGLYIGGAMPVVMVQNQGFFKCVNTVRATCIDAGVPMVFLVGQFGRELENFGKPARESTRSMVRLIEPLLDALEVRYWTIDEEADIPRCTEAFAHAKAIEGPAVVLIGRHLTWQ</sequence>
<feature type="domain" description="Thiamine pyrophosphate enzyme N-terminal TPP-binding" evidence="1">
    <location>
        <begin position="42"/>
        <end position="142"/>
    </location>
</feature>
<dbReference type="InterPro" id="IPR012001">
    <property type="entry name" value="Thiamin_PyroP_enz_TPP-bd_dom"/>
</dbReference>
<organism evidence="2 3">
    <name type="scientific">Paraburkholderia domus</name>
    <dbReference type="NCBI Taxonomy" id="2793075"/>
    <lineage>
        <taxon>Bacteria</taxon>
        <taxon>Pseudomonadati</taxon>
        <taxon>Pseudomonadota</taxon>
        <taxon>Betaproteobacteria</taxon>
        <taxon>Burkholderiales</taxon>
        <taxon>Burkholderiaceae</taxon>
        <taxon>Paraburkholderia</taxon>
    </lineage>
</organism>
<evidence type="ECO:0000313" key="2">
    <source>
        <dbReference type="EMBL" id="CAE6865703.1"/>
    </source>
</evidence>
<protein>
    <recommendedName>
        <fullName evidence="1">Thiamine pyrophosphate enzyme N-terminal TPP-binding domain-containing protein</fullName>
    </recommendedName>
</protein>
<dbReference type="Proteomes" id="UP000675121">
    <property type="component" value="Unassembled WGS sequence"/>
</dbReference>
<dbReference type="Gene3D" id="3.40.50.970">
    <property type="match status" value="1"/>
</dbReference>
<dbReference type="GO" id="GO:0030976">
    <property type="term" value="F:thiamine pyrophosphate binding"/>
    <property type="evidence" value="ECO:0007669"/>
    <property type="project" value="InterPro"/>
</dbReference>
<dbReference type="CDD" id="cd07035">
    <property type="entry name" value="TPP_PYR_POX_like"/>
    <property type="match status" value="1"/>
</dbReference>
<dbReference type="Pfam" id="PF02776">
    <property type="entry name" value="TPP_enzyme_N"/>
    <property type="match status" value="1"/>
</dbReference>
<gene>
    <name evidence="2" type="ORF">R70211_00779</name>
</gene>
<dbReference type="SUPFAM" id="SSF52518">
    <property type="entry name" value="Thiamin diphosphate-binding fold (THDP-binding)"/>
    <property type="match status" value="1"/>
</dbReference>
<evidence type="ECO:0000313" key="3">
    <source>
        <dbReference type="Proteomes" id="UP000675121"/>
    </source>
</evidence>
<proteinExistence type="predicted"/>
<comment type="caution">
    <text evidence="2">The sequence shown here is derived from an EMBL/GenBank/DDBJ whole genome shotgun (WGS) entry which is preliminary data.</text>
</comment>
<reference evidence="2" key="1">
    <citation type="submission" date="2021-02" db="EMBL/GenBank/DDBJ databases">
        <authorList>
            <person name="Vanwijnsberghe S."/>
        </authorList>
    </citation>
    <scope>NUCLEOTIDE SEQUENCE</scope>
    <source>
        <strain evidence="2">R-70211</strain>
    </source>
</reference>
<evidence type="ECO:0000259" key="1">
    <source>
        <dbReference type="Pfam" id="PF02776"/>
    </source>
</evidence>